<evidence type="ECO:0000313" key="3">
    <source>
        <dbReference type="RefSeq" id="XP_053753081.1"/>
    </source>
</evidence>
<dbReference type="GeneID" id="128775512"/>
<organism evidence="2 3">
    <name type="scientific">Panthera pardus</name>
    <name type="common">Leopard</name>
    <name type="synonym">Felis pardus</name>
    <dbReference type="NCBI Taxonomy" id="9691"/>
    <lineage>
        <taxon>Eukaryota</taxon>
        <taxon>Metazoa</taxon>
        <taxon>Chordata</taxon>
        <taxon>Craniata</taxon>
        <taxon>Vertebrata</taxon>
        <taxon>Euteleostomi</taxon>
        <taxon>Mammalia</taxon>
        <taxon>Eutheria</taxon>
        <taxon>Laurasiatheria</taxon>
        <taxon>Carnivora</taxon>
        <taxon>Feliformia</taxon>
        <taxon>Felidae</taxon>
        <taxon>Pantherinae</taxon>
        <taxon>Panthera</taxon>
    </lineage>
</organism>
<feature type="region of interest" description="Disordered" evidence="1">
    <location>
        <begin position="90"/>
        <end position="109"/>
    </location>
</feature>
<gene>
    <name evidence="3" type="primary">LOC128775512</name>
</gene>
<accession>A0A9W2V3A9</accession>
<feature type="region of interest" description="Disordered" evidence="1">
    <location>
        <begin position="117"/>
        <end position="152"/>
    </location>
</feature>
<keyword evidence="2" id="KW-1185">Reference proteome</keyword>
<reference evidence="3" key="1">
    <citation type="submission" date="2025-08" db="UniProtKB">
        <authorList>
            <consortium name="RefSeq"/>
        </authorList>
    </citation>
    <scope>IDENTIFICATION</scope>
    <source>
        <tissue evidence="3">Whole blood</tissue>
    </source>
</reference>
<feature type="compositionally biased region" description="Basic residues" evidence="1">
    <location>
        <begin position="1"/>
        <end position="11"/>
    </location>
</feature>
<protein>
    <submittedName>
        <fullName evidence="3">Sterile alpha motif domain-containing protein 1-like</fullName>
    </submittedName>
</protein>
<evidence type="ECO:0000256" key="1">
    <source>
        <dbReference type="SAM" id="MobiDB-lite"/>
    </source>
</evidence>
<sequence>MRGVRGVRGRGRAPPATPPLVPRVTTCHGHPRGRGVGHAAEPPAPDGAATPCGRAPKGRRAPGPSTHPIPSPTHEGRALESHLRLCREPSGVRGSVLAPGPDEARRCRPHVTASGKMALAEERTEPPPIPDVRACRSGRGLRPPAWPTSGIWKEEAPPLQERGLRCQTRAQATSR</sequence>
<evidence type="ECO:0000313" key="2">
    <source>
        <dbReference type="Proteomes" id="UP001165780"/>
    </source>
</evidence>
<dbReference type="AlphaFoldDB" id="A0A9W2V3A9"/>
<dbReference type="RefSeq" id="XP_053753081.1">
    <property type="nucleotide sequence ID" value="XM_053897106.1"/>
</dbReference>
<name>A0A9W2V3A9_PANPR</name>
<dbReference type="Proteomes" id="UP001165780">
    <property type="component" value="Unplaced"/>
</dbReference>
<proteinExistence type="predicted"/>
<feature type="region of interest" description="Disordered" evidence="1">
    <location>
        <begin position="1"/>
        <end position="79"/>
    </location>
</feature>